<gene>
    <name evidence="1" type="ORF">C1C91_23335</name>
</gene>
<name>A0A7D5UL51_AERCA</name>
<evidence type="ECO:0000313" key="1">
    <source>
        <dbReference type="EMBL" id="QLI60506.1"/>
    </source>
</evidence>
<dbReference type="EMBL" id="CP039628">
    <property type="protein sequence ID" value="QLI60506.1"/>
    <property type="molecule type" value="Genomic_DNA"/>
</dbReference>
<dbReference type="Gene3D" id="3.10.450.40">
    <property type="match status" value="1"/>
</dbReference>
<organism evidence="1 2">
    <name type="scientific">Aeromonas caviae</name>
    <name type="common">Aeromonas punctata</name>
    <dbReference type="NCBI Taxonomy" id="648"/>
    <lineage>
        <taxon>Bacteria</taxon>
        <taxon>Pseudomonadati</taxon>
        <taxon>Pseudomonadota</taxon>
        <taxon>Gammaproteobacteria</taxon>
        <taxon>Aeromonadales</taxon>
        <taxon>Aeromonadaceae</taxon>
        <taxon>Aeromonas</taxon>
    </lineage>
</organism>
<protein>
    <submittedName>
        <fullName evidence="1">Uncharacterized protein</fullName>
    </submittedName>
</protein>
<reference evidence="1 2" key="1">
    <citation type="submission" date="2019-04" db="EMBL/GenBank/DDBJ databases">
        <title>Novel transposon Tn6433 variants accelerate the dissemination of tet(E) in Aeromonas under oxytetracycline stresses.</title>
        <authorList>
            <person name="Shi Y."/>
            <person name="Tian Z."/>
            <person name="Zhang Y."/>
            <person name="Zhang H."/>
            <person name="Yang M."/>
        </authorList>
    </citation>
    <scope>NUCLEOTIDE SEQUENCE [LARGE SCALE GENOMIC DNA]</scope>
    <source>
        <strain evidence="1 2">T25-39</strain>
        <plasmid evidence="2">paeca2</plasmid>
    </source>
</reference>
<geneLocation type="plasmid" evidence="2">
    <name>paeca2</name>
</geneLocation>
<sequence length="118" mass="13262">MGRSMPVRIGQKTFASKKAAVSYFMEQREAIKASGPITEGELFFELKELYIRFCDASPGWELNGRNILAFIVDYELRQVGQQYASHLCFKVKFSNNELRPFSIDKAITAVASAVTETG</sequence>
<proteinExistence type="predicted"/>
<dbReference type="AlphaFoldDB" id="A0A7D5UL51"/>
<accession>A0A7D5UL51</accession>
<evidence type="ECO:0000313" key="2">
    <source>
        <dbReference type="Proteomes" id="UP000266778"/>
    </source>
</evidence>
<keyword evidence="1" id="KW-0614">Plasmid</keyword>
<dbReference type="Proteomes" id="UP000266778">
    <property type="component" value="Plasmid pAeca2"/>
</dbReference>